<keyword evidence="3" id="KW-1185">Reference proteome</keyword>
<feature type="compositionally biased region" description="Basic and acidic residues" evidence="1">
    <location>
        <begin position="51"/>
        <end position="67"/>
    </location>
</feature>
<accession>A0ABQ5ECF1</accession>
<reference evidence="2" key="1">
    <citation type="journal article" date="2022" name="Int. J. Mol. Sci.">
        <title>Draft Genome of Tanacetum Coccineum: Genomic Comparison of Closely Related Tanacetum-Family Plants.</title>
        <authorList>
            <person name="Yamashiro T."/>
            <person name="Shiraishi A."/>
            <person name="Nakayama K."/>
            <person name="Satake H."/>
        </authorList>
    </citation>
    <scope>NUCLEOTIDE SEQUENCE</scope>
</reference>
<name>A0ABQ5ECF1_9ASTR</name>
<feature type="compositionally biased region" description="Basic residues" evidence="1">
    <location>
        <begin position="1"/>
        <end position="11"/>
    </location>
</feature>
<proteinExistence type="predicted"/>
<organism evidence="2 3">
    <name type="scientific">Tanacetum coccineum</name>
    <dbReference type="NCBI Taxonomy" id="301880"/>
    <lineage>
        <taxon>Eukaryota</taxon>
        <taxon>Viridiplantae</taxon>
        <taxon>Streptophyta</taxon>
        <taxon>Embryophyta</taxon>
        <taxon>Tracheophyta</taxon>
        <taxon>Spermatophyta</taxon>
        <taxon>Magnoliopsida</taxon>
        <taxon>eudicotyledons</taxon>
        <taxon>Gunneridae</taxon>
        <taxon>Pentapetalae</taxon>
        <taxon>asterids</taxon>
        <taxon>campanulids</taxon>
        <taxon>Asterales</taxon>
        <taxon>Asteraceae</taxon>
        <taxon>Asteroideae</taxon>
        <taxon>Anthemideae</taxon>
        <taxon>Anthemidinae</taxon>
        <taxon>Tanacetum</taxon>
    </lineage>
</organism>
<sequence>MGKHGHEKRKSTKEARDAKPKAGKVKKSKLWSTLGTDISKITRKPSKTGKHGHEERKSTKEASDAKPKAGKVKKSKLWSALGQLVFIGSLKLSSHVDVEKAQGVMDFALEALTKLAQAITSKE</sequence>
<reference evidence="2" key="2">
    <citation type="submission" date="2022-01" db="EMBL/GenBank/DDBJ databases">
        <authorList>
            <person name="Yamashiro T."/>
            <person name="Shiraishi A."/>
            <person name="Satake H."/>
            <person name="Nakayama K."/>
        </authorList>
    </citation>
    <scope>NUCLEOTIDE SEQUENCE</scope>
</reference>
<comment type="caution">
    <text evidence="2">The sequence shown here is derived from an EMBL/GenBank/DDBJ whole genome shotgun (WGS) entry which is preliminary data.</text>
</comment>
<evidence type="ECO:0000256" key="1">
    <source>
        <dbReference type="SAM" id="MobiDB-lite"/>
    </source>
</evidence>
<dbReference type="EMBL" id="BQNB010016166">
    <property type="protein sequence ID" value="GJT48580.1"/>
    <property type="molecule type" value="Genomic_DNA"/>
</dbReference>
<protein>
    <submittedName>
        <fullName evidence="2">Uncharacterized protein</fullName>
    </submittedName>
</protein>
<evidence type="ECO:0000313" key="2">
    <source>
        <dbReference type="EMBL" id="GJT48580.1"/>
    </source>
</evidence>
<feature type="compositionally biased region" description="Basic residues" evidence="1">
    <location>
        <begin position="41"/>
        <end position="50"/>
    </location>
</feature>
<evidence type="ECO:0000313" key="3">
    <source>
        <dbReference type="Proteomes" id="UP001151760"/>
    </source>
</evidence>
<gene>
    <name evidence="2" type="ORF">Tco_0974737</name>
</gene>
<feature type="region of interest" description="Disordered" evidence="1">
    <location>
        <begin position="1"/>
        <end position="72"/>
    </location>
</feature>
<dbReference type="Proteomes" id="UP001151760">
    <property type="component" value="Unassembled WGS sequence"/>
</dbReference>